<dbReference type="Proteomes" id="UP000032874">
    <property type="component" value="Unassembled WGS sequence"/>
</dbReference>
<dbReference type="GO" id="GO:0016887">
    <property type="term" value="F:ATP hydrolysis activity"/>
    <property type="evidence" value="ECO:0007669"/>
    <property type="project" value="InterPro"/>
</dbReference>
<evidence type="ECO:0000256" key="1">
    <source>
        <dbReference type="ARBA" id="ARBA00005417"/>
    </source>
</evidence>
<name>A0A093S3Y8_9GAMM</name>
<organism evidence="6 7">
    <name type="scientific">Pectobacterium betavasculorum</name>
    <dbReference type="NCBI Taxonomy" id="55207"/>
    <lineage>
        <taxon>Bacteria</taxon>
        <taxon>Pseudomonadati</taxon>
        <taxon>Pseudomonadota</taxon>
        <taxon>Gammaproteobacteria</taxon>
        <taxon>Enterobacterales</taxon>
        <taxon>Pectobacteriaceae</taxon>
        <taxon>Pectobacterium</taxon>
    </lineage>
</organism>
<evidence type="ECO:0000313" key="6">
    <source>
        <dbReference type="EMBL" id="KFX04836.1"/>
    </source>
</evidence>
<reference evidence="6 7" key="1">
    <citation type="submission" date="2014-08" db="EMBL/GenBank/DDBJ databases">
        <title>Genome sequences of NCPPB Pectobacterium isolates.</title>
        <authorList>
            <person name="Glover R.H."/>
            <person name="Sapp M."/>
            <person name="Elphinstone J."/>
        </authorList>
    </citation>
    <scope>NUCLEOTIDE SEQUENCE [LARGE SCALE GENOMIC DNA]</scope>
    <source>
        <strain evidence="6 7">NCPPB 2795</strain>
    </source>
</reference>
<dbReference type="Pfam" id="PF08352">
    <property type="entry name" value="oligo_HPY"/>
    <property type="match status" value="1"/>
</dbReference>
<dbReference type="GO" id="GO:0005524">
    <property type="term" value="F:ATP binding"/>
    <property type="evidence" value="ECO:0007669"/>
    <property type="project" value="UniProtKB-KW"/>
</dbReference>
<dbReference type="PANTHER" id="PTHR43776:SF7">
    <property type="entry name" value="D,D-DIPEPTIDE TRANSPORT ATP-BINDING PROTEIN DDPF-RELATED"/>
    <property type="match status" value="1"/>
</dbReference>
<dbReference type="AlphaFoldDB" id="A0A093S3Y8"/>
<comment type="similarity">
    <text evidence="1">Belongs to the ABC transporter superfamily.</text>
</comment>
<dbReference type="InterPro" id="IPR003593">
    <property type="entry name" value="AAA+_ATPase"/>
</dbReference>
<dbReference type="RefSeq" id="WP_039324615.1">
    <property type="nucleotide sequence ID" value="NZ_JQHM01000004.1"/>
</dbReference>
<evidence type="ECO:0000256" key="3">
    <source>
        <dbReference type="ARBA" id="ARBA00022741"/>
    </source>
</evidence>
<dbReference type="SMART" id="SM00382">
    <property type="entry name" value="AAA"/>
    <property type="match status" value="1"/>
</dbReference>
<dbReference type="InterPro" id="IPR003439">
    <property type="entry name" value="ABC_transporter-like_ATP-bd"/>
</dbReference>
<keyword evidence="3" id="KW-0547">Nucleotide-binding</keyword>
<sequence>MNEPLLRVKNLRKTFRVGQGWRKKMRVALDDVSFHIFPGETYALVGESGSGKSTTGRSILGLTPADTGELHFAGHDLRQQNAESLRQLRRDMQMIFQDPLSSLDPKRSVGYSIEEPLIIHSIHDSQWRKAQVVRMLTRVGFTAADARRFPHEFSGGQRQRIGIARALVLEPKLIVCDEPVSALDVSIQSQILNLLLALQREQGLAYLFIAHDLSVVHHIADRIGVMYRGRIVEEAPVATLFSQARHPYTRFLLASIPPAHPRLKRTVQVDMQPRQDGECQFDDPTPGTLARCRIHPTQEYWINAEHRVACVRSEMP</sequence>
<evidence type="ECO:0000313" key="7">
    <source>
        <dbReference type="Proteomes" id="UP000032874"/>
    </source>
</evidence>
<dbReference type="EMBL" id="JQHM01000004">
    <property type="protein sequence ID" value="KFX04836.1"/>
    <property type="molecule type" value="Genomic_DNA"/>
</dbReference>
<dbReference type="SUPFAM" id="SSF52540">
    <property type="entry name" value="P-loop containing nucleoside triphosphate hydrolases"/>
    <property type="match status" value="1"/>
</dbReference>
<dbReference type="InterPro" id="IPR013563">
    <property type="entry name" value="Oligopep_ABC_C"/>
</dbReference>
<evidence type="ECO:0000256" key="4">
    <source>
        <dbReference type="ARBA" id="ARBA00022840"/>
    </source>
</evidence>
<dbReference type="Gene3D" id="3.40.50.300">
    <property type="entry name" value="P-loop containing nucleotide triphosphate hydrolases"/>
    <property type="match status" value="1"/>
</dbReference>
<dbReference type="InterPro" id="IPR017871">
    <property type="entry name" value="ABC_transporter-like_CS"/>
</dbReference>
<dbReference type="GO" id="GO:0055085">
    <property type="term" value="P:transmembrane transport"/>
    <property type="evidence" value="ECO:0007669"/>
    <property type="project" value="UniProtKB-ARBA"/>
</dbReference>
<keyword evidence="2" id="KW-0813">Transport</keyword>
<dbReference type="FunFam" id="3.40.50.300:FF:000016">
    <property type="entry name" value="Oligopeptide ABC transporter ATP-binding component"/>
    <property type="match status" value="1"/>
</dbReference>
<feature type="domain" description="ABC transporter" evidence="5">
    <location>
        <begin position="6"/>
        <end position="253"/>
    </location>
</feature>
<dbReference type="GO" id="GO:0015833">
    <property type="term" value="P:peptide transport"/>
    <property type="evidence" value="ECO:0007669"/>
    <property type="project" value="InterPro"/>
</dbReference>
<dbReference type="Pfam" id="PF00005">
    <property type="entry name" value="ABC_tran"/>
    <property type="match status" value="1"/>
</dbReference>
<keyword evidence="4" id="KW-0067">ATP-binding</keyword>
<comment type="caution">
    <text evidence="6">The sequence shown here is derived from an EMBL/GenBank/DDBJ whole genome shotgun (WGS) entry which is preliminary data.</text>
</comment>
<accession>A0A093S3Y8</accession>
<dbReference type="InterPro" id="IPR050319">
    <property type="entry name" value="ABC_transp_ATP-bind"/>
</dbReference>
<evidence type="ECO:0000256" key="2">
    <source>
        <dbReference type="ARBA" id="ARBA00022448"/>
    </source>
</evidence>
<dbReference type="CDD" id="cd03257">
    <property type="entry name" value="ABC_NikE_OppD_transporters"/>
    <property type="match status" value="1"/>
</dbReference>
<dbReference type="PROSITE" id="PS50893">
    <property type="entry name" value="ABC_TRANSPORTER_2"/>
    <property type="match status" value="1"/>
</dbReference>
<protein>
    <recommendedName>
        <fullName evidence="5">ABC transporter domain-containing protein</fullName>
    </recommendedName>
</protein>
<evidence type="ECO:0000259" key="5">
    <source>
        <dbReference type="PROSITE" id="PS50893"/>
    </source>
</evidence>
<dbReference type="PANTHER" id="PTHR43776">
    <property type="entry name" value="TRANSPORT ATP-BINDING PROTEIN"/>
    <property type="match status" value="1"/>
</dbReference>
<dbReference type="PROSITE" id="PS00211">
    <property type="entry name" value="ABC_TRANSPORTER_1"/>
    <property type="match status" value="1"/>
</dbReference>
<dbReference type="STRING" id="55207.KP22_13180"/>
<gene>
    <name evidence="6" type="ORF">KP22_13180</name>
</gene>
<proteinExistence type="inferred from homology"/>
<dbReference type="InterPro" id="IPR027417">
    <property type="entry name" value="P-loop_NTPase"/>
</dbReference>
<dbReference type="eggNOG" id="COG4608">
    <property type="taxonomic scope" value="Bacteria"/>
</dbReference>